<keyword evidence="9" id="KW-1133">Transmembrane helix</keyword>
<dbReference type="CDD" id="cd14014">
    <property type="entry name" value="STKc_PknB_like"/>
    <property type="match status" value="1"/>
</dbReference>
<name>A0A517V6G0_9PLAN</name>
<keyword evidence="9" id="KW-0812">Transmembrane</keyword>
<keyword evidence="5 11" id="KW-0418">Kinase</keyword>
<dbReference type="PANTHER" id="PTHR43289">
    <property type="entry name" value="MITOGEN-ACTIVATED PROTEIN KINASE KINASE KINASE 20-RELATED"/>
    <property type="match status" value="1"/>
</dbReference>
<evidence type="ECO:0000313" key="12">
    <source>
        <dbReference type="Proteomes" id="UP000316855"/>
    </source>
</evidence>
<dbReference type="PROSITE" id="PS00107">
    <property type="entry name" value="PROTEIN_KINASE_ATP"/>
    <property type="match status" value="1"/>
</dbReference>
<evidence type="ECO:0000256" key="6">
    <source>
        <dbReference type="ARBA" id="ARBA00022840"/>
    </source>
</evidence>
<evidence type="ECO:0000256" key="9">
    <source>
        <dbReference type="SAM" id="Phobius"/>
    </source>
</evidence>
<reference evidence="11 12" key="1">
    <citation type="submission" date="2019-02" db="EMBL/GenBank/DDBJ databases">
        <title>Deep-cultivation of Planctomycetes and their phenomic and genomic characterization uncovers novel biology.</title>
        <authorList>
            <person name="Wiegand S."/>
            <person name="Jogler M."/>
            <person name="Boedeker C."/>
            <person name="Pinto D."/>
            <person name="Vollmers J."/>
            <person name="Rivas-Marin E."/>
            <person name="Kohn T."/>
            <person name="Peeters S.H."/>
            <person name="Heuer A."/>
            <person name="Rast P."/>
            <person name="Oberbeckmann S."/>
            <person name="Bunk B."/>
            <person name="Jeske O."/>
            <person name="Meyerdierks A."/>
            <person name="Storesund J.E."/>
            <person name="Kallscheuer N."/>
            <person name="Luecker S."/>
            <person name="Lage O.M."/>
            <person name="Pohl T."/>
            <person name="Merkel B.J."/>
            <person name="Hornburger P."/>
            <person name="Mueller R.-W."/>
            <person name="Bruemmer F."/>
            <person name="Labrenz M."/>
            <person name="Spormann A.M."/>
            <person name="Op den Camp H."/>
            <person name="Overmann J."/>
            <person name="Amann R."/>
            <person name="Jetten M.S.M."/>
            <person name="Mascher T."/>
            <person name="Medema M.H."/>
            <person name="Devos D.P."/>
            <person name="Kaster A.-K."/>
            <person name="Ovreas L."/>
            <person name="Rohde M."/>
            <person name="Galperin M.Y."/>
            <person name="Jogler C."/>
        </authorList>
    </citation>
    <scope>NUCLEOTIDE SEQUENCE [LARGE SCALE GENOMIC DNA]</scope>
    <source>
        <strain evidence="11 12">Pan161</strain>
    </source>
</reference>
<keyword evidence="6 7" id="KW-0067">ATP-binding</keyword>
<evidence type="ECO:0000259" key="10">
    <source>
        <dbReference type="PROSITE" id="PS50011"/>
    </source>
</evidence>
<dbReference type="PROSITE" id="PS50011">
    <property type="entry name" value="PROTEIN_KINASE_DOM"/>
    <property type="match status" value="1"/>
</dbReference>
<dbReference type="EMBL" id="CP036343">
    <property type="protein sequence ID" value="QDT88584.1"/>
    <property type="molecule type" value="Genomic_DNA"/>
</dbReference>
<dbReference type="Pfam" id="PF00069">
    <property type="entry name" value="Pkinase"/>
    <property type="match status" value="1"/>
</dbReference>
<feature type="domain" description="Protein kinase" evidence="10">
    <location>
        <begin position="102"/>
        <end position="363"/>
    </location>
</feature>
<dbReference type="Gene3D" id="3.30.200.20">
    <property type="entry name" value="Phosphorylase Kinase, domain 1"/>
    <property type="match status" value="1"/>
</dbReference>
<dbReference type="OrthoDB" id="6111975at2"/>
<protein>
    <recommendedName>
        <fullName evidence="1">non-specific serine/threonine protein kinase</fullName>
        <ecNumber evidence="1">2.7.11.1</ecNumber>
    </recommendedName>
</protein>
<feature type="binding site" evidence="7">
    <location>
        <position position="131"/>
    </location>
    <ligand>
        <name>ATP</name>
        <dbReference type="ChEBI" id="CHEBI:30616"/>
    </ligand>
</feature>
<feature type="transmembrane region" description="Helical" evidence="9">
    <location>
        <begin position="402"/>
        <end position="422"/>
    </location>
</feature>
<dbReference type="FunFam" id="1.10.510.10:FF:000021">
    <property type="entry name" value="Serine/threonine protein kinase"/>
    <property type="match status" value="1"/>
</dbReference>
<keyword evidence="4 7" id="KW-0547">Nucleotide-binding</keyword>
<dbReference type="InterPro" id="IPR008271">
    <property type="entry name" value="Ser/Thr_kinase_AS"/>
</dbReference>
<dbReference type="GO" id="GO:0005524">
    <property type="term" value="F:ATP binding"/>
    <property type="evidence" value="ECO:0007669"/>
    <property type="project" value="UniProtKB-UniRule"/>
</dbReference>
<dbReference type="SUPFAM" id="SSF56112">
    <property type="entry name" value="Protein kinase-like (PK-like)"/>
    <property type="match status" value="1"/>
</dbReference>
<evidence type="ECO:0000256" key="2">
    <source>
        <dbReference type="ARBA" id="ARBA00022527"/>
    </source>
</evidence>
<dbReference type="Proteomes" id="UP000316855">
    <property type="component" value="Chromosome"/>
</dbReference>
<dbReference type="RefSeq" id="WP_145223752.1">
    <property type="nucleotide sequence ID" value="NZ_CP036343.1"/>
</dbReference>
<dbReference type="InterPro" id="IPR011009">
    <property type="entry name" value="Kinase-like_dom_sf"/>
</dbReference>
<feature type="compositionally biased region" description="Polar residues" evidence="8">
    <location>
        <begin position="459"/>
        <end position="473"/>
    </location>
</feature>
<organism evidence="11 12">
    <name type="scientific">Gimesia algae</name>
    <dbReference type="NCBI Taxonomy" id="2527971"/>
    <lineage>
        <taxon>Bacteria</taxon>
        <taxon>Pseudomonadati</taxon>
        <taxon>Planctomycetota</taxon>
        <taxon>Planctomycetia</taxon>
        <taxon>Planctomycetales</taxon>
        <taxon>Planctomycetaceae</taxon>
        <taxon>Gimesia</taxon>
    </lineage>
</organism>
<dbReference type="EC" id="2.7.11.1" evidence="1"/>
<dbReference type="InterPro" id="IPR000719">
    <property type="entry name" value="Prot_kinase_dom"/>
</dbReference>
<accession>A0A517V6G0</accession>
<evidence type="ECO:0000256" key="7">
    <source>
        <dbReference type="PROSITE-ProRule" id="PRU10141"/>
    </source>
</evidence>
<sequence length="499" mass="55221">MVARFHFDVTTLERYLRDQLDDQQQSALIEHVESCEVCLEQIDTLSRQGLSWDDVGEMLRDDELSEFALSADYPGIRPQEDDQTDLLEPTERDDSLGRFARYEILEFLGRGGMGIVLRGLDTALDRQCAIKVLSPRFASSAAARKRFSREAKSAAAVVHPHVVPILTVNEHNGLPYLVMPVVEGKSLQRRIEKYGPLSVIESIRIAAQVADGLSAAHVQGLVHRDIKPENILLENGVERVQITDFGLARAVDDASMTRSGVIAGTPQYMSPEQAHGDSIDHRSDLFSLGSVMYFMLAGRSPFRAETTMGVLNRIGKDTPRSLRSINADVPFWLEEIVTKLLEKPREDRFQSAEEISGLLNQWLAHLQTPDSVPMPVRALPSEGKNSTVLIRKASRPANNQRWLIAGSLSLILLITLIILLIGKVLTPTSVQHQPANETLPAREQDPATQETPGIAEGTGWNSGPSLQDTSNLLDYSDALSQDADRPFQSRPVPDTAKQD</sequence>
<dbReference type="AlphaFoldDB" id="A0A517V6G0"/>
<keyword evidence="3 11" id="KW-0808">Transferase</keyword>
<dbReference type="PROSITE" id="PS00108">
    <property type="entry name" value="PROTEIN_KINASE_ST"/>
    <property type="match status" value="1"/>
</dbReference>
<evidence type="ECO:0000256" key="8">
    <source>
        <dbReference type="SAM" id="MobiDB-lite"/>
    </source>
</evidence>
<keyword evidence="12" id="KW-1185">Reference proteome</keyword>
<gene>
    <name evidence="11" type="primary">prkC_1</name>
    <name evidence="11" type="ORF">Pan161_02020</name>
</gene>
<evidence type="ECO:0000256" key="1">
    <source>
        <dbReference type="ARBA" id="ARBA00012513"/>
    </source>
</evidence>
<dbReference type="Gene3D" id="1.10.510.10">
    <property type="entry name" value="Transferase(Phosphotransferase) domain 1"/>
    <property type="match status" value="1"/>
</dbReference>
<dbReference type="InterPro" id="IPR017441">
    <property type="entry name" value="Protein_kinase_ATP_BS"/>
</dbReference>
<evidence type="ECO:0000256" key="3">
    <source>
        <dbReference type="ARBA" id="ARBA00022679"/>
    </source>
</evidence>
<feature type="region of interest" description="Disordered" evidence="8">
    <location>
        <begin position="432"/>
        <end position="499"/>
    </location>
</feature>
<keyword evidence="9" id="KW-0472">Membrane</keyword>
<dbReference type="GO" id="GO:0004674">
    <property type="term" value="F:protein serine/threonine kinase activity"/>
    <property type="evidence" value="ECO:0007669"/>
    <property type="project" value="UniProtKB-KW"/>
</dbReference>
<keyword evidence="2" id="KW-0723">Serine/threonine-protein kinase</keyword>
<dbReference type="SMART" id="SM00220">
    <property type="entry name" value="S_TKc"/>
    <property type="match status" value="1"/>
</dbReference>
<evidence type="ECO:0000256" key="5">
    <source>
        <dbReference type="ARBA" id="ARBA00022777"/>
    </source>
</evidence>
<evidence type="ECO:0000256" key="4">
    <source>
        <dbReference type="ARBA" id="ARBA00022741"/>
    </source>
</evidence>
<evidence type="ECO:0000313" key="11">
    <source>
        <dbReference type="EMBL" id="QDT88584.1"/>
    </source>
</evidence>
<dbReference type="PANTHER" id="PTHR43289:SF6">
    <property type="entry name" value="SERINE_THREONINE-PROTEIN KINASE NEKL-3"/>
    <property type="match status" value="1"/>
</dbReference>
<proteinExistence type="predicted"/>
<dbReference type="KEGG" id="gax:Pan161_02020"/>